<proteinExistence type="predicted"/>
<accession>A0A7J6WHR2</accession>
<comment type="caution">
    <text evidence="4">The sequence shown here is derived from an EMBL/GenBank/DDBJ whole genome shotgun (WGS) entry which is preliminary data.</text>
</comment>
<dbReference type="GO" id="GO:0046872">
    <property type="term" value="F:metal ion binding"/>
    <property type="evidence" value="ECO:0007669"/>
    <property type="project" value="UniProtKB-KW"/>
</dbReference>
<dbReference type="SUPFAM" id="SSF51197">
    <property type="entry name" value="Clavaminate synthase-like"/>
    <property type="match status" value="1"/>
</dbReference>
<sequence>MSHHSDHGLLVQNKTGGLQVNHIGKWINVHASPNTIIVNTADYLERLSNGKHKSVLHRALVNNKNYMDHGVRDLIQISYPSGRAG</sequence>
<name>A0A7J6WHR2_THATH</name>
<protein>
    <recommendedName>
        <fullName evidence="3">Isopenicillin N synthase-like Fe(2+) 2OG dioxygenase domain-containing protein</fullName>
    </recommendedName>
</protein>
<evidence type="ECO:0000256" key="2">
    <source>
        <dbReference type="ARBA" id="ARBA00023004"/>
    </source>
</evidence>
<evidence type="ECO:0000256" key="1">
    <source>
        <dbReference type="ARBA" id="ARBA00022723"/>
    </source>
</evidence>
<keyword evidence="1" id="KW-0479">Metal-binding</keyword>
<reference evidence="4 5" key="1">
    <citation type="submission" date="2020-06" db="EMBL/GenBank/DDBJ databases">
        <title>Transcriptomic and genomic resources for Thalictrum thalictroides and T. hernandezii: Facilitating candidate gene discovery in an emerging model plant lineage.</title>
        <authorList>
            <person name="Arias T."/>
            <person name="Riano-Pachon D.M."/>
            <person name="Di Stilio V.S."/>
        </authorList>
    </citation>
    <scope>NUCLEOTIDE SEQUENCE [LARGE SCALE GENOMIC DNA]</scope>
    <source>
        <strain evidence="5">cv. WT478/WT964</strain>
        <tissue evidence="4">Leaves</tissue>
    </source>
</reference>
<dbReference type="InterPro" id="IPR050295">
    <property type="entry name" value="Plant_2OG-oxidoreductases"/>
</dbReference>
<dbReference type="InterPro" id="IPR044861">
    <property type="entry name" value="IPNS-like_FE2OG_OXY"/>
</dbReference>
<dbReference type="Proteomes" id="UP000554482">
    <property type="component" value="Unassembled WGS sequence"/>
</dbReference>
<evidence type="ECO:0000313" key="5">
    <source>
        <dbReference type="Proteomes" id="UP000554482"/>
    </source>
</evidence>
<dbReference type="EMBL" id="JABWDY010016624">
    <property type="protein sequence ID" value="KAF5195975.1"/>
    <property type="molecule type" value="Genomic_DNA"/>
</dbReference>
<keyword evidence="5" id="KW-1185">Reference proteome</keyword>
<feature type="domain" description="Isopenicillin N synthase-like Fe(2+) 2OG dioxygenase" evidence="3">
    <location>
        <begin position="3"/>
        <end position="64"/>
    </location>
</feature>
<keyword evidence="2" id="KW-0408">Iron</keyword>
<dbReference type="PANTHER" id="PTHR47991">
    <property type="entry name" value="OXOGLUTARATE/IRON-DEPENDENT DIOXYGENASE"/>
    <property type="match status" value="1"/>
</dbReference>
<dbReference type="InterPro" id="IPR027443">
    <property type="entry name" value="IPNS-like_sf"/>
</dbReference>
<dbReference type="Gene3D" id="2.60.120.330">
    <property type="entry name" value="B-lactam Antibiotic, Isopenicillin N Synthase, Chain"/>
    <property type="match status" value="1"/>
</dbReference>
<dbReference type="Pfam" id="PF03171">
    <property type="entry name" value="2OG-FeII_Oxy"/>
    <property type="match status" value="1"/>
</dbReference>
<dbReference type="AlphaFoldDB" id="A0A7J6WHR2"/>
<evidence type="ECO:0000259" key="3">
    <source>
        <dbReference type="Pfam" id="PF03171"/>
    </source>
</evidence>
<gene>
    <name evidence="4" type="ORF">FRX31_014436</name>
</gene>
<dbReference type="OrthoDB" id="288590at2759"/>
<evidence type="ECO:0000313" key="4">
    <source>
        <dbReference type="EMBL" id="KAF5195975.1"/>
    </source>
</evidence>
<organism evidence="4 5">
    <name type="scientific">Thalictrum thalictroides</name>
    <name type="common">Rue-anemone</name>
    <name type="synonym">Anemone thalictroides</name>
    <dbReference type="NCBI Taxonomy" id="46969"/>
    <lineage>
        <taxon>Eukaryota</taxon>
        <taxon>Viridiplantae</taxon>
        <taxon>Streptophyta</taxon>
        <taxon>Embryophyta</taxon>
        <taxon>Tracheophyta</taxon>
        <taxon>Spermatophyta</taxon>
        <taxon>Magnoliopsida</taxon>
        <taxon>Ranunculales</taxon>
        <taxon>Ranunculaceae</taxon>
        <taxon>Thalictroideae</taxon>
        <taxon>Thalictrum</taxon>
    </lineage>
</organism>